<dbReference type="InterPro" id="IPR013087">
    <property type="entry name" value="Znf_C2H2_type"/>
</dbReference>
<evidence type="ECO:0000256" key="1">
    <source>
        <dbReference type="PROSITE-ProRule" id="PRU00042"/>
    </source>
</evidence>
<organism evidence="3 4">
    <name type="scientific">Paragonimus westermani</name>
    <dbReference type="NCBI Taxonomy" id="34504"/>
    <lineage>
        <taxon>Eukaryota</taxon>
        <taxon>Metazoa</taxon>
        <taxon>Spiralia</taxon>
        <taxon>Lophotrochozoa</taxon>
        <taxon>Platyhelminthes</taxon>
        <taxon>Trematoda</taxon>
        <taxon>Digenea</taxon>
        <taxon>Plagiorchiida</taxon>
        <taxon>Troglotremata</taxon>
        <taxon>Troglotrematidae</taxon>
        <taxon>Paragonimus</taxon>
    </lineage>
</organism>
<gene>
    <name evidence="3" type="ORF">DEA37_0004846</name>
</gene>
<keyword evidence="1" id="KW-0863">Zinc-finger</keyword>
<dbReference type="GO" id="GO:0008270">
    <property type="term" value="F:zinc ion binding"/>
    <property type="evidence" value="ECO:0007669"/>
    <property type="project" value="UniProtKB-KW"/>
</dbReference>
<dbReference type="EMBL" id="QNGE01008487">
    <property type="protein sequence ID" value="KAA3670751.1"/>
    <property type="molecule type" value="Genomic_DNA"/>
</dbReference>
<evidence type="ECO:0000259" key="2">
    <source>
        <dbReference type="PROSITE" id="PS50157"/>
    </source>
</evidence>
<dbReference type="PROSITE" id="PS50157">
    <property type="entry name" value="ZINC_FINGER_C2H2_2"/>
    <property type="match status" value="2"/>
</dbReference>
<sequence length="203" mass="22649">MMNPPASAGDNSSLREADTQFPCHICSLGFSSSTGLKRHIAGHNRNPTAHLAQPLNGTGFRCRDCSAFFNSQIGLSQHRRRAHPAEYNKEKLTRLHQSQYNWSKLEDSTLLNMASVLNCSGETEKQLYAKLVAIFPHRSAEAIKKRLQHLSRTAAQQLSAEYCSCTTSLVPKTHDLSPTTLTVTIPTHPTEPTLEPLDFWYSQ</sequence>
<comment type="caution">
    <text evidence="3">The sequence shown here is derived from an EMBL/GenBank/DDBJ whole genome shotgun (WGS) entry which is preliminary data.</text>
</comment>
<keyword evidence="1" id="KW-0479">Metal-binding</keyword>
<dbReference type="SMART" id="SM00355">
    <property type="entry name" value="ZnF_C2H2"/>
    <property type="match status" value="2"/>
</dbReference>
<dbReference type="SUPFAM" id="SSF57667">
    <property type="entry name" value="beta-beta-alpha zinc fingers"/>
    <property type="match status" value="1"/>
</dbReference>
<feature type="domain" description="C2H2-type" evidence="2">
    <location>
        <begin position="21"/>
        <end position="48"/>
    </location>
</feature>
<name>A0A5J4N5F6_9TREM</name>
<feature type="domain" description="C2H2-type" evidence="2">
    <location>
        <begin position="60"/>
        <end position="88"/>
    </location>
</feature>
<evidence type="ECO:0000313" key="3">
    <source>
        <dbReference type="EMBL" id="KAA3670751.1"/>
    </source>
</evidence>
<evidence type="ECO:0000313" key="4">
    <source>
        <dbReference type="Proteomes" id="UP000324629"/>
    </source>
</evidence>
<dbReference type="InterPro" id="IPR036236">
    <property type="entry name" value="Znf_C2H2_sf"/>
</dbReference>
<keyword evidence="4" id="KW-1185">Reference proteome</keyword>
<reference evidence="3 4" key="1">
    <citation type="journal article" date="2019" name="Gigascience">
        <title>Whole-genome sequence of the oriental lung fluke Paragonimus westermani.</title>
        <authorList>
            <person name="Oey H."/>
            <person name="Zakrzewski M."/>
            <person name="Narain K."/>
            <person name="Devi K.R."/>
            <person name="Agatsuma T."/>
            <person name="Nawaratna S."/>
            <person name="Gobert G.N."/>
            <person name="Jones M.K."/>
            <person name="Ragan M.A."/>
            <person name="McManus D.P."/>
            <person name="Krause L."/>
        </authorList>
    </citation>
    <scope>NUCLEOTIDE SEQUENCE [LARGE SCALE GENOMIC DNA]</scope>
    <source>
        <strain evidence="3 4">IND2009</strain>
    </source>
</reference>
<proteinExistence type="predicted"/>
<dbReference type="PROSITE" id="PS00028">
    <property type="entry name" value="ZINC_FINGER_C2H2_1"/>
    <property type="match status" value="2"/>
</dbReference>
<protein>
    <recommendedName>
        <fullName evidence="2">C2H2-type domain-containing protein</fullName>
    </recommendedName>
</protein>
<dbReference type="Gene3D" id="3.30.160.60">
    <property type="entry name" value="Classic Zinc Finger"/>
    <property type="match status" value="1"/>
</dbReference>
<dbReference type="Pfam" id="PF13894">
    <property type="entry name" value="zf-C2H2_4"/>
    <property type="match status" value="1"/>
</dbReference>
<dbReference type="AlphaFoldDB" id="A0A5J4N5F6"/>
<dbReference type="Proteomes" id="UP000324629">
    <property type="component" value="Unassembled WGS sequence"/>
</dbReference>
<keyword evidence="1" id="KW-0862">Zinc</keyword>
<accession>A0A5J4N5F6</accession>